<evidence type="ECO:0000313" key="2">
    <source>
        <dbReference type="Proteomes" id="UP000261640"/>
    </source>
</evidence>
<reference evidence="1" key="2">
    <citation type="submission" date="2025-09" db="UniProtKB">
        <authorList>
            <consortium name="Ensembl"/>
        </authorList>
    </citation>
    <scope>IDENTIFICATION</scope>
</reference>
<dbReference type="Ensembl" id="ENSMAMT00000040197.1">
    <property type="protein sequence ID" value="ENSMAMP00000039569.1"/>
    <property type="gene ID" value="ENSMAMG00000024314.1"/>
</dbReference>
<keyword evidence="2" id="KW-1185">Reference proteome</keyword>
<organism evidence="1 2">
    <name type="scientific">Mastacembelus armatus</name>
    <name type="common">zig-zag eel</name>
    <dbReference type="NCBI Taxonomy" id="205130"/>
    <lineage>
        <taxon>Eukaryota</taxon>
        <taxon>Metazoa</taxon>
        <taxon>Chordata</taxon>
        <taxon>Craniata</taxon>
        <taxon>Vertebrata</taxon>
        <taxon>Euteleostomi</taxon>
        <taxon>Actinopterygii</taxon>
        <taxon>Neopterygii</taxon>
        <taxon>Teleostei</taxon>
        <taxon>Neoteleostei</taxon>
        <taxon>Acanthomorphata</taxon>
        <taxon>Anabantaria</taxon>
        <taxon>Synbranchiformes</taxon>
        <taxon>Mastacembelidae</taxon>
        <taxon>Mastacembelus</taxon>
    </lineage>
</organism>
<reference evidence="1" key="1">
    <citation type="submission" date="2025-08" db="UniProtKB">
        <authorList>
            <consortium name="Ensembl"/>
        </authorList>
    </citation>
    <scope>IDENTIFICATION</scope>
</reference>
<accession>A0A7N8WUA9</accession>
<proteinExistence type="predicted"/>
<dbReference type="InParanoid" id="A0A7N8WUA9"/>
<name>A0A7N8WUA9_9TELE</name>
<protein>
    <submittedName>
        <fullName evidence="1">Uncharacterized protein</fullName>
    </submittedName>
</protein>
<sequence length="110" mass="11650">VSTPPSDRSQCPSFCQHFYSPGDAVAAICSATSCLRHLSDLGFTKKNVCHCPLSTNQSNIPGSKVTGLCPAHWTGRSKAAEGCVTVKYNLAGHPSQNQLTFNLKPAEDTG</sequence>
<evidence type="ECO:0000313" key="1">
    <source>
        <dbReference type="Ensembl" id="ENSMAMP00000039569.1"/>
    </source>
</evidence>
<dbReference type="AlphaFoldDB" id="A0A7N8WUA9"/>
<dbReference type="Proteomes" id="UP000261640">
    <property type="component" value="Unplaced"/>
</dbReference>